<dbReference type="InterPro" id="IPR050951">
    <property type="entry name" value="Retrovirus_Pol_polyprotein"/>
</dbReference>
<accession>A0A6P8FJT4</accession>
<feature type="region of interest" description="Disordered" evidence="2">
    <location>
        <begin position="429"/>
        <end position="470"/>
    </location>
</feature>
<name>A0A6P8FJT4_CLUHA</name>
<dbReference type="GO" id="GO:0015074">
    <property type="term" value="P:DNA integration"/>
    <property type="evidence" value="ECO:0007669"/>
    <property type="project" value="InterPro"/>
</dbReference>
<dbReference type="AlphaFoldDB" id="A0A6P8FJT4"/>
<dbReference type="Pfam" id="PF17921">
    <property type="entry name" value="Integrase_H2C2"/>
    <property type="match status" value="1"/>
</dbReference>
<feature type="domain" description="Integrase catalytic" evidence="3">
    <location>
        <begin position="85"/>
        <end position="244"/>
    </location>
</feature>
<dbReference type="SUPFAM" id="SSF53098">
    <property type="entry name" value="Ribonuclease H-like"/>
    <property type="match status" value="1"/>
</dbReference>
<dbReference type="GO" id="GO:0003676">
    <property type="term" value="F:nucleic acid binding"/>
    <property type="evidence" value="ECO:0007669"/>
    <property type="project" value="InterPro"/>
</dbReference>
<proteinExistence type="predicted"/>
<dbReference type="GeneID" id="116221554"/>
<dbReference type="InterPro" id="IPR001584">
    <property type="entry name" value="Integrase_cat-core"/>
</dbReference>
<protein>
    <recommendedName>
        <fullName evidence="1">Gypsy retrotransposon integrase-like protein 1</fullName>
    </recommendedName>
</protein>
<feature type="compositionally biased region" description="Basic and acidic residues" evidence="2">
    <location>
        <begin position="459"/>
        <end position="470"/>
    </location>
</feature>
<dbReference type="RefSeq" id="XP_031428573.1">
    <property type="nucleotide sequence ID" value="XM_031572713.1"/>
</dbReference>
<keyword evidence="4" id="KW-1185">Reference proteome</keyword>
<dbReference type="Proteomes" id="UP000515152">
    <property type="component" value="Chromosome 8"/>
</dbReference>
<dbReference type="InterPro" id="IPR041588">
    <property type="entry name" value="Integrase_H2C2"/>
</dbReference>
<dbReference type="PANTHER" id="PTHR37984:SF13">
    <property type="entry name" value="RIBONUCLEASE H"/>
    <property type="match status" value="1"/>
</dbReference>
<evidence type="ECO:0000313" key="4">
    <source>
        <dbReference type="Proteomes" id="UP000515152"/>
    </source>
</evidence>
<feature type="compositionally biased region" description="Polar residues" evidence="2">
    <location>
        <begin position="439"/>
        <end position="450"/>
    </location>
</feature>
<dbReference type="Gene3D" id="1.10.340.70">
    <property type="match status" value="1"/>
</dbReference>
<dbReference type="InterPro" id="IPR036397">
    <property type="entry name" value="RNaseH_sf"/>
</dbReference>
<dbReference type="OrthoDB" id="775972at2759"/>
<organism evidence="4 5">
    <name type="scientific">Clupea harengus</name>
    <name type="common">Atlantic herring</name>
    <dbReference type="NCBI Taxonomy" id="7950"/>
    <lineage>
        <taxon>Eukaryota</taxon>
        <taxon>Metazoa</taxon>
        <taxon>Chordata</taxon>
        <taxon>Craniata</taxon>
        <taxon>Vertebrata</taxon>
        <taxon>Euteleostomi</taxon>
        <taxon>Actinopterygii</taxon>
        <taxon>Neopterygii</taxon>
        <taxon>Teleostei</taxon>
        <taxon>Clupei</taxon>
        <taxon>Clupeiformes</taxon>
        <taxon>Clupeoidei</taxon>
        <taxon>Clupeidae</taxon>
        <taxon>Clupea</taxon>
    </lineage>
</organism>
<dbReference type="PANTHER" id="PTHR37984">
    <property type="entry name" value="PROTEIN CBG26694"/>
    <property type="match status" value="1"/>
</dbReference>
<reference evidence="5" key="1">
    <citation type="submission" date="2025-08" db="UniProtKB">
        <authorList>
            <consortium name="RefSeq"/>
        </authorList>
    </citation>
    <scope>IDENTIFICATION</scope>
</reference>
<dbReference type="FunFam" id="3.30.420.10:FF:000063">
    <property type="entry name" value="Retrovirus-related Pol polyprotein from transposon 297-like Protein"/>
    <property type="match status" value="1"/>
</dbReference>
<dbReference type="PROSITE" id="PS50994">
    <property type="entry name" value="INTEGRASE"/>
    <property type="match status" value="1"/>
</dbReference>
<dbReference type="InterPro" id="IPR012337">
    <property type="entry name" value="RNaseH-like_sf"/>
</dbReference>
<evidence type="ECO:0000256" key="2">
    <source>
        <dbReference type="SAM" id="MobiDB-lite"/>
    </source>
</evidence>
<gene>
    <name evidence="5" type="primary">LOC116221554</name>
</gene>
<evidence type="ECO:0000256" key="1">
    <source>
        <dbReference type="ARBA" id="ARBA00039658"/>
    </source>
</evidence>
<dbReference type="FunFam" id="1.10.340.70:FF:000003">
    <property type="entry name" value="Protein CBG25708"/>
    <property type="match status" value="1"/>
</dbReference>
<dbReference type="Pfam" id="PF00665">
    <property type="entry name" value="rve"/>
    <property type="match status" value="1"/>
</dbReference>
<evidence type="ECO:0000313" key="5">
    <source>
        <dbReference type="RefSeq" id="XP_031428573.1"/>
    </source>
</evidence>
<sequence length="470" mass="53490">MKAFHTRKCELSVERGCVLWGTRVVLPEKLRKTVLKELHSGHQGVVKMKALARKYVWWPKIDSDVEQICKVCESCQMEQRMPRQVPLHPWEFPGQSWRRLHIDFAGPFLGHTFMIVVDAYSKWLEVFRMPSLTSQATITRLRRLFAAYGLPEHVVTDNGTQFTSEEFKNFMRQNGILHSTSAPGHPASNGLAERYVQTFKSGMKKLGQTTMDIEDKISVFLMQNRCTPNCTTGQSPADLFLNRHMRTRLDLIVPDTAVTVRKKQYMQKFYHDQRAVNRSFTLDDPVYLQNKAGGREKWIPGVIAEQTGPVSYRVQGTDSDGTYRRHGDQLRARVPTDDLDLNTDCTTTGPDVIQDDNPAQNAKPVQMDNAEMQAILVGKGGDIRHQMTNPMERGTNCEEGQMAMELVGPESTWETRGVKRLEMWPRTTTEKNRGKGKIQTATTQQISTDQGFKGPETIHGSEIHKLRDSP</sequence>
<dbReference type="KEGG" id="char:116221554"/>
<dbReference type="Gene3D" id="3.30.420.10">
    <property type="entry name" value="Ribonuclease H-like superfamily/Ribonuclease H"/>
    <property type="match status" value="1"/>
</dbReference>
<evidence type="ECO:0000259" key="3">
    <source>
        <dbReference type="PROSITE" id="PS50994"/>
    </source>
</evidence>